<dbReference type="RefSeq" id="WP_070879647.1">
    <property type="nucleotide sequence ID" value="NZ_CAJGAA010000004.1"/>
</dbReference>
<dbReference type="PIRSF" id="PIRSF031509">
    <property type="entry name" value="Cell_wall_LiaF/YvqF"/>
    <property type="match status" value="1"/>
</dbReference>
<accession>A0A6I2MB70</accession>
<dbReference type="InterPro" id="IPR024425">
    <property type="entry name" value="LiaF-like_C"/>
</dbReference>
<evidence type="ECO:0000259" key="2">
    <source>
        <dbReference type="Pfam" id="PF09922"/>
    </source>
</evidence>
<keyword evidence="1" id="KW-1133">Transmembrane helix</keyword>
<dbReference type="InterPro" id="IPR016975">
    <property type="entry name" value="Cell_wall_LiaF"/>
</dbReference>
<dbReference type="GO" id="GO:0016020">
    <property type="term" value="C:membrane"/>
    <property type="evidence" value="ECO:0007669"/>
    <property type="project" value="InterPro"/>
</dbReference>
<dbReference type="AlphaFoldDB" id="A0A6I2MB70"/>
<organism evidence="3 4">
    <name type="scientific">Metabacillus idriensis</name>
    <dbReference type="NCBI Taxonomy" id="324768"/>
    <lineage>
        <taxon>Bacteria</taxon>
        <taxon>Bacillati</taxon>
        <taxon>Bacillota</taxon>
        <taxon>Bacilli</taxon>
        <taxon>Bacillales</taxon>
        <taxon>Bacillaceae</taxon>
        <taxon>Metabacillus</taxon>
    </lineage>
</organism>
<sequence length="243" mass="27642">MLKKANADMMTYILLIGIVLLMLEVLFDHGGLIFFLIFSSICIYLGKKRLARKTGKLLFWFGLISLVITVMNLWAVKFLIFAIAIYLLFQYRQSKKTPAVITPEIKESILLKKEDVLYKKPLFSNNVFGQQTSAEEIYEWNDINIQSGIGDTIIDLSNTVLPKEECIIVIRNVIGNVKILLPYELDAAFQHSSWAGAVSIFEHREPKVFNQVVSYQTKGYEDAVQKVKVVTSSIVGDLEVKRI</sequence>
<dbReference type="NCBIfam" id="NF040535">
    <property type="entry name" value="LiaF_C_term"/>
    <property type="match status" value="1"/>
</dbReference>
<feature type="transmembrane region" description="Helical" evidence="1">
    <location>
        <begin position="57"/>
        <end position="89"/>
    </location>
</feature>
<evidence type="ECO:0000256" key="1">
    <source>
        <dbReference type="SAM" id="Phobius"/>
    </source>
</evidence>
<dbReference type="Pfam" id="PF09922">
    <property type="entry name" value="LiaF-like_C"/>
    <property type="match status" value="1"/>
</dbReference>
<evidence type="ECO:0000313" key="3">
    <source>
        <dbReference type="EMBL" id="MRX55009.1"/>
    </source>
</evidence>
<keyword evidence="1" id="KW-0812">Transmembrane</keyword>
<protein>
    <submittedName>
        <fullName evidence="3">Cell wall-active antibiotics response protein</fullName>
    </submittedName>
</protein>
<keyword evidence="4" id="KW-1185">Reference proteome</keyword>
<evidence type="ECO:0000313" key="4">
    <source>
        <dbReference type="Proteomes" id="UP000441585"/>
    </source>
</evidence>
<comment type="caution">
    <text evidence="3">The sequence shown here is derived from an EMBL/GenBank/DDBJ whole genome shotgun (WGS) entry which is preliminary data.</text>
</comment>
<reference evidence="3 4" key="1">
    <citation type="submission" date="2019-11" db="EMBL/GenBank/DDBJ databases">
        <title>Bacillus idriensis genome.</title>
        <authorList>
            <person name="Konopka E.N."/>
            <person name="Newman J.D."/>
        </authorList>
    </citation>
    <scope>NUCLEOTIDE SEQUENCE [LARGE SCALE GENOMIC DNA]</scope>
    <source>
        <strain evidence="3 4">DSM 19097</strain>
    </source>
</reference>
<keyword evidence="1" id="KW-0472">Membrane</keyword>
<dbReference type="Proteomes" id="UP000441585">
    <property type="component" value="Unassembled WGS sequence"/>
</dbReference>
<dbReference type="EMBL" id="WKKF01000003">
    <property type="protein sequence ID" value="MRX55009.1"/>
    <property type="molecule type" value="Genomic_DNA"/>
</dbReference>
<name>A0A6I2MB70_9BACI</name>
<gene>
    <name evidence="3" type="ORF">GJU41_13580</name>
</gene>
<feature type="domain" description="Cell wall-active antibiotics response LiaF-like C-terminal" evidence="2">
    <location>
        <begin position="128"/>
        <end position="240"/>
    </location>
</feature>
<dbReference type="InterPro" id="IPR047793">
    <property type="entry name" value="LiaF_C"/>
</dbReference>
<proteinExistence type="predicted"/>
<feature type="transmembrane region" description="Helical" evidence="1">
    <location>
        <begin position="12"/>
        <end position="45"/>
    </location>
</feature>